<comment type="caution">
    <text evidence="2">The sequence shown here is derived from an EMBL/GenBank/DDBJ whole genome shotgun (WGS) entry which is preliminary data.</text>
</comment>
<reference evidence="2 3" key="1">
    <citation type="journal article" date="2020" name="Microb. Ecol.">
        <title>Ecogenomics of the Marine Benthic Filamentous Cyanobacterium Adonisia.</title>
        <authorList>
            <person name="Walter J.M."/>
            <person name="Coutinho F.H."/>
            <person name="Leomil L."/>
            <person name="Hargreaves P.I."/>
            <person name="Campeao M.E."/>
            <person name="Vieira V.V."/>
            <person name="Silva B.S."/>
            <person name="Fistarol G.O."/>
            <person name="Salomon P.S."/>
            <person name="Sawabe T."/>
            <person name="Mino S."/>
            <person name="Hosokawa M."/>
            <person name="Miyashita H."/>
            <person name="Maruyama F."/>
            <person name="van Verk M.C."/>
            <person name="Dutilh B.E."/>
            <person name="Thompson C.C."/>
            <person name="Thompson F.L."/>
        </authorList>
    </citation>
    <scope>NUCLEOTIDE SEQUENCE [LARGE SCALE GENOMIC DNA]</scope>
    <source>
        <strain evidence="2 3">CCMR0081</strain>
    </source>
</reference>
<gene>
    <name evidence="2" type="ORF">DXZ20_00350</name>
</gene>
<sequence length="254" mass="27826">MQTCSAISLSGGQGKTTTIFFTALLLAKQGKKVLVIDADPQANLTFYLNHEVQADDPSLFEVLTREVTIEDGIYETQYENLFIVPADTGLFKVSDRLSSSGAGAFALRRCLKDVADIFDYTLIDVQPSRSQISLTAAGASNHVLIPVEANVKGVNSLVETLAFLDEQADIEAFNGQVLGIIPFRDRWVGNTQTKESRENVAAMKEFAGKVPVLASIRESEKYKNAIRTGKLLSDIGQPDLQYPFEQITESLSNE</sequence>
<dbReference type="Proteomes" id="UP000481033">
    <property type="component" value="Unassembled WGS sequence"/>
</dbReference>
<dbReference type="CDD" id="cd02042">
    <property type="entry name" value="ParAB_family"/>
    <property type="match status" value="1"/>
</dbReference>
<dbReference type="PANTHER" id="PTHR13696:SF52">
    <property type="entry name" value="PARA FAMILY PROTEIN CT_582"/>
    <property type="match status" value="1"/>
</dbReference>
<dbReference type="Pfam" id="PF13614">
    <property type="entry name" value="AAA_31"/>
    <property type="match status" value="1"/>
</dbReference>
<keyword evidence="3" id="KW-1185">Reference proteome</keyword>
<dbReference type="PANTHER" id="PTHR13696">
    <property type="entry name" value="P-LOOP CONTAINING NUCLEOSIDE TRIPHOSPHATE HYDROLASE"/>
    <property type="match status" value="1"/>
</dbReference>
<evidence type="ECO:0000313" key="3">
    <source>
        <dbReference type="Proteomes" id="UP000481033"/>
    </source>
</evidence>
<name>A0A6M0RCW6_9CYAN</name>
<dbReference type="EMBL" id="QXHD01000001">
    <property type="protein sequence ID" value="NEZ54179.1"/>
    <property type="molecule type" value="Genomic_DNA"/>
</dbReference>
<evidence type="ECO:0000313" key="2">
    <source>
        <dbReference type="EMBL" id="NEZ54179.1"/>
    </source>
</evidence>
<accession>A0A6M0RCW6</accession>
<dbReference type="SUPFAM" id="SSF52540">
    <property type="entry name" value="P-loop containing nucleoside triphosphate hydrolases"/>
    <property type="match status" value="1"/>
</dbReference>
<evidence type="ECO:0000259" key="1">
    <source>
        <dbReference type="Pfam" id="PF13614"/>
    </source>
</evidence>
<dbReference type="RefSeq" id="WP_163695509.1">
    <property type="nucleotide sequence ID" value="NZ_QXHD01000001.1"/>
</dbReference>
<proteinExistence type="predicted"/>
<dbReference type="AlphaFoldDB" id="A0A6M0RCW6"/>
<dbReference type="InterPro" id="IPR025669">
    <property type="entry name" value="AAA_dom"/>
</dbReference>
<dbReference type="InterPro" id="IPR027417">
    <property type="entry name" value="P-loop_NTPase"/>
</dbReference>
<feature type="domain" description="AAA" evidence="1">
    <location>
        <begin position="6"/>
        <end position="167"/>
    </location>
</feature>
<dbReference type="InterPro" id="IPR050678">
    <property type="entry name" value="DNA_Partitioning_ATPase"/>
</dbReference>
<dbReference type="Gene3D" id="3.40.50.300">
    <property type="entry name" value="P-loop containing nucleotide triphosphate hydrolases"/>
    <property type="match status" value="1"/>
</dbReference>
<protein>
    <submittedName>
        <fullName evidence="2">ParA family protein</fullName>
    </submittedName>
</protein>
<organism evidence="2 3">
    <name type="scientific">Adonisia turfae CCMR0081</name>
    <dbReference type="NCBI Taxonomy" id="2292702"/>
    <lineage>
        <taxon>Bacteria</taxon>
        <taxon>Bacillati</taxon>
        <taxon>Cyanobacteriota</taxon>
        <taxon>Adonisia</taxon>
        <taxon>Adonisia turfae</taxon>
    </lineage>
</organism>